<dbReference type="SUPFAM" id="SSF51735">
    <property type="entry name" value="NAD(P)-binding Rossmann-fold domains"/>
    <property type="match status" value="1"/>
</dbReference>
<dbReference type="RefSeq" id="WP_345601309.1">
    <property type="nucleotide sequence ID" value="NZ_BAABLT010000032.1"/>
</dbReference>
<protein>
    <submittedName>
        <fullName evidence="3">Gfo/Idh/MocA family protein</fullName>
    </submittedName>
</protein>
<keyword evidence="4" id="KW-1185">Reference proteome</keyword>
<dbReference type="Pfam" id="PF01408">
    <property type="entry name" value="GFO_IDH_MocA"/>
    <property type="match status" value="1"/>
</dbReference>
<evidence type="ECO:0000313" key="4">
    <source>
        <dbReference type="Proteomes" id="UP001597018"/>
    </source>
</evidence>
<proteinExistence type="predicted"/>
<dbReference type="InterPro" id="IPR036291">
    <property type="entry name" value="NAD(P)-bd_dom_sf"/>
</dbReference>
<dbReference type="Gene3D" id="3.30.360.10">
    <property type="entry name" value="Dihydrodipicolinate Reductase, domain 2"/>
    <property type="match status" value="1"/>
</dbReference>
<sequence length="362" mass="38509">MTSRRPLRCVLVGCGQVAHEYLTTLRDQDAVDFVSCVDIDTNRAMTFAAEHSVPAFGSPDEVLPGGGFDIAVILTPPSTHLDLAHQALDAEAHVYVEKPLGLDPIGTDALLDHARAKGLLIGAAPDTVLAPPTLTALNALESGAIGTPIAGDAALLAPGPETWNPAPWPCYAAGAGPLADMGPYYLSMLVSLLGPIAYVEATTTRTVPERTIRTGREAGRTFVTAEPTHVAAFLRTEGDALISLTTSFDVAATTRPHLEIYGTDGTLVLPDPNFHDGPVRYRRRGSSAWQEVDQVMTTTPQVGRGMGILDLADAIRRGAQECASGRRAHHVVEIIEAIRFAEKSGHPVELALLREERRAGLP</sequence>
<name>A0ABW3FZ56_9PSEU</name>
<dbReference type="PANTHER" id="PTHR43249:SF1">
    <property type="entry name" value="D-GLUCOSIDE 3-DEHYDROGENASE"/>
    <property type="match status" value="1"/>
</dbReference>
<feature type="domain" description="Gfo/Idh/MocA-like oxidoreductase N-terminal" evidence="1">
    <location>
        <begin position="7"/>
        <end position="121"/>
    </location>
</feature>
<dbReference type="EMBL" id="JBHTIW010000030">
    <property type="protein sequence ID" value="MFD0923194.1"/>
    <property type="molecule type" value="Genomic_DNA"/>
</dbReference>
<dbReference type="InterPro" id="IPR052515">
    <property type="entry name" value="Gfo/Idh/MocA_Oxidoreductase"/>
</dbReference>
<comment type="caution">
    <text evidence="3">The sequence shown here is derived from an EMBL/GenBank/DDBJ whole genome shotgun (WGS) entry which is preliminary data.</text>
</comment>
<dbReference type="Pfam" id="PF22725">
    <property type="entry name" value="GFO_IDH_MocA_C3"/>
    <property type="match status" value="1"/>
</dbReference>
<evidence type="ECO:0000313" key="3">
    <source>
        <dbReference type="EMBL" id="MFD0923194.1"/>
    </source>
</evidence>
<gene>
    <name evidence="3" type="ORF">ACFQ16_25905</name>
</gene>
<accession>A0ABW3FZ56</accession>
<dbReference type="PANTHER" id="PTHR43249">
    <property type="entry name" value="UDP-N-ACETYL-2-AMINO-2-DEOXY-D-GLUCURONATE OXIDASE"/>
    <property type="match status" value="1"/>
</dbReference>
<evidence type="ECO:0000259" key="1">
    <source>
        <dbReference type="Pfam" id="PF01408"/>
    </source>
</evidence>
<dbReference type="Gene3D" id="3.40.50.720">
    <property type="entry name" value="NAD(P)-binding Rossmann-like Domain"/>
    <property type="match status" value="1"/>
</dbReference>
<feature type="domain" description="GFO/IDH/MocA-like oxidoreductase" evidence="2">
    <location>
        <begin position="135"/>
        <end position="267"/>
    </location>
</feature>
<dbReference type="InterPro" id="IPR000683">
    <property type="entry name" value="Gfo/Idh/MocA-like_OxRdtase_N"/>
</dbReference>
<reference evidence="4" key="1">
    <citation type="journal article" date="2019" name="Int. J. Syst. Evol. Microbiol.">
        <title>The Global Catalogue of Microorganisms (GCM) 10K type strain sequencing project: providing services to taxonomists for standard genome sequencing and annotation.</title>
        <authorList>
            <consortium name="The Broad Institute Genomics Platform"/>
            <consortium name="The Broad Institute Genome Sequencing Center for Infectious Disease"/>
            <person name="Wu L."/>
            <person name="Ma J."/>
        </authorList>
    </citation>
    <scope>NUCLEOTIDE SEQUENCE [LARGE SCALE GENOMIC DNA]</scope>
    <source>
        <strain evidence="4">CCUG 56401</strain>
    </source>
</reference>
<dbReference type="Proteomes" id="UP001597018">
    <property type="component" value="Unassembled WGS sequence"/>
</dbReference>
<dbReference type="SUPFAM" id="SSF55347">
    <property type="entry name" value="Glyceraldehyde-3-phosphate dehydrogenase-like, C-terminal domain"/>
    <property type="match status" value="1"/>
</dbReference>
<evidence type="ECO:0000259" key="2">
    <source>
        <dbReference type="Pfam" id="PF22725"/>
    </source>
</evidence>
<organism evidence="3 4">
    <name type="scientific">Saccharopolyspora rosea</name>
    <dbReference type="NCBI Taxonomy" id="524884"/>
    <lineage>
        <taxon>Bacteria</taxon>
        <taxon>Bacillati</taxon>
        <taxon>Actinomycetota</taxon>
        <taxon>Actinomycetes</taxon>
        <taxon>Pseudonocardiales</taxon>
        <taxon>Pseudonocardiaceae</taxon>
        <taxon>Saccharopolyspora</taxon>
    </lineage>
</organism>
<dbReference type="InterPro" id="IPR055170">
    <property type="entry name" value="GFO_IDH_MocA-like_dom"/>
</dbReference>